<organism evidence="5 6">
    <name type="scientific">Candidatus Nitrosocosmicus arcticus</name>
    <dbReference type="NCBI Taxonomy" id="2035267"/>
    <lineage>
        <taxon>Archaea</taxon>
        <taxon>Nitrososphaerota</taxon>
        <taxon>Nitrososphaeria</taxon>
        <taxon>Nitrososphaerales</taxon>
        <taxon>Nitrososphaeraceae</taxon>
        <taxon>Candidatus Nitrosocosmicus</taxon>
    </lineage>
</organism>
<dbReference type="InterPro" id="IPR006129">
    <property type="entry name" value="AdhesinB"/>
</dbReference>
<dbReference type="Gene3D" id="3.40.50.1980">
    <property type="entry name" value="Nitrogenase molybdenum iron protein domain"/>
    <property type="match status" value="2"/>
</dbReference>
<evidence type="ECO:0000256" key="4">
    <source>
        <dbReference type="SAM" id="Phobius"/>
    </source>
</evidence>
<feature type="transmembrane region" description="Helical" evidence="4">
    <location>
        <begin position="7"/>
        <end position="25"/>
    </location>
</feature>
<dbReference type="InterPro" id="IPR006127">
    <property type="entry name" value="ZnuA-like"/>
</dbReference>
<evidence type="ECO:0000313" key="5">
    <source>
        <dbReference type="EMBL" id="TVP39159.1"/>
    </source>
</evidence>
<comment type="caution">
    <text evidence="5">The sequence shown here is derived from an EMBL/GenBank/DDBJ whole genome shotgun (WGS) entry which is preliminary data.</text>
</comment>
<comment type="similarity">
    <text evidence="1">Belongs to the bacterial solute-binding protein 9 family.</text>
</comment>
<dbReference type="PRINTS" id="PR00690">
    <property type="entry name" value="ADHESNFAMILY"/>
</dbReference>
<evidence type="ECO:0000313" key="6">
    <source>
        <dbReference type="Proteomes" id="UP000315289"/>
    </source>
</evidence>
<dbReference type="InterPro" id="IPR006128">
    <property type="entry name" value="Lipoprotein_PsaA-like"/>
</dbReference>
<keyword evidence="3" id="KW-0732">Signal</keyword>
<dbReference type="SUPFAM" id="SSF53807">
    <property type="entry name" value="Helical backbone' metal receptor"/>
    <property type="match status" value="1"/>
</dbReference>
<keyword evidence="4" id="KW-0472">Membrane</keyword>
<dbReference type="GO" id="GO:0030001">
    <property type="term" value="P:metal ion transport"/>
    <property type="evidence" value="ECO:0007669"/>
    <property type="project" value="InterPro"/>
</dbReference>
<reference evidence="5 6" key="1">
    <citation type="journal article" date="2019" name="Front. Microbiol.">
        <title>Ammonia Oxidation by the Arctic Terrestrial Thaumarchaeote Candidatus Nitrosocosmicus arcticus Is Stimulated by Increasing Temperatures.</title>
        <authorList>
            <person name="Alves R.J.E."/>
            <person name="Kerou M."/>
            <person name="Zappe A."/>
            <person name="Bittner R."/>
            <person name="Abby S.S."/>
            <person name="Schmidt H.A."/>
            <person name="Pfeifer K."/>
            <person name="Schleper C."/>
        </authorList>
    </citation>
    <scope>NUCLEOTIDE SEQUENCE [LARGE SCALE GENOMIC DNA]</scope>
    <source>
        <strain evidence="5 6">Kfb</strain>
    </source>
</reference>
<keyword evidence="4" id="KW-1133">Transmembrane helix</keyword>
<dbReference type="PANTHER" id="PTHR42953">
    <property type="entry name" value="HIGH-AFFINITY ZINC UPTAKE SYSTEM PROTEIN ZNUA-RELATED"/>
    <property type="match status" value="1"/>
</dbReference>
<evidence type="ECO:0000256" key="1">
    <source>
        <dbReference type="ARBA" id="ARBA00011028"/>
    </source>
</evidence>
<dbReference type="RefSeq" id="WP_186434328.1">
    <property type="nucleotide sequence ID" value="NZ_ML675593.1"/>
</dbReference>
<dbReference type="Proteomes" id="UP000315289">
    <property type="component" value="Unassembled WGS sequence"/>
</dbReference>
<dbReference type="PANTHER" id="PTHR42953:SF3">
    <property type="entry name" value="HIGH-AFFINITY ZINC UPTAKE SYSTEM PROTEIN ZNUA"/>
    <property type="match status" value="1"/>
</dbReference>
<dbReference type="Pfam" id="PF01297">
    <property type="entry name" value="ZnuA"/>
    <property type="match status" value="1"/>
</dbReference>
<evidence type="ECO:0000256" key="2">
    <source>
        <dbReference type="ARBA" id="ARBA00022448"/>
    </source>
</evidence>
<name>A0A557SRD0_9ARCH</name>
<dbReference type="GO" id="GO:0007155">
    <property type="term" value="P:cell adhesion"/>
    <property type="evidence" value="ECO:0007669"/>
    <property type="project" value="InterPro"/>
</dbReference>
<dbReference type="PRINTS" id="PR00691">
    <property type="entry name" value="ADHESINB"/>
</dbReference>
<dbReference type="OrthoDB" id="50488at2157"/>
<protein>
    <submittedName>
        <fullName evidence="5">ABC-type Zn2+ transport system, substrate binding component</fullName>
    </submittedName>
</protein>
<keyword evidence="2" id="KW-0813">Transport</keyword>
<evidence type="ECO:0000256" key="3">
    <source>
        <dbReference type="ARBA" id="ARBA00022729"/>
    </source>
</evidence>
<proteinExistence type="inferred from homology"/>
<dbReference type="AlphaFoldDB" id="A0A557SRD0"/>
<dbReference type="GO" id="GO:0046872">
    <property type="term" value="F:metal ion binding"/>
    <property type="evidence" value="ECO:0007669"/>
    <property type="project" value="InterPro"/>
</dbReference>
<accession>A0A557SRD0</accession>
<dbReference type="EMBL" id="VOAH01000020">
    <property type="protein sequence ID" value="TVP39159.1"/>
    <property type="molecule type" value="Genomic_DNA"/>
</dbReference>
<gene>
    <name evidence="5" type="ORF">NARC_200048</name>
</gene>
<keyword evidence="4" id="KW-0812">Transmembrane</keyword>
<dbReference type="InterPro" id="IPR050492">
    <property type="entry name" value="Bact_metal-bind_prot9"/>
</dbReference>
<sequence length="322" mass="36176">MRDKEKAWISFCFIVLTITLISSFIPKSIATTNLSQNSNNSNNSINETEDQGPISSNNTNLKIFASFYPIYDFIKKIGKDRADVSTVVPAGIEPHDFEPTAKQIIELQKADVIFINGAGFESWINKIGNATVVDLSKDLPIENLGSTPDPHIWLDPILVKTYSKTIFDKLISLDPQNTDYYTNNFNEFNNKLELLNSDISMNLTNCDLNDFIAFHDAFGYFAKRYGLTQHSISGVSPEADINPQRIADAIKLAEQIGVNIIFSEDNIEPRLSNTIANEIGGKVMILSPIEMITQEEQTLNKDYFSKIYDNLDNLKVALRCEN</sequence>
<keyword evidence="6" id="KW-1185">Reference proteome</keyword>